<dbReference type="Proteomes" id="UP001596492">
    <property type="component" value="Unassembled WGS sequence"/>
</dbReference>
<evidence type="ECO:0000313" key="12">
    <source>
        <dbReference type="EMBL" id="MFC7292401.1"/>
    </source>
</evidence>
<keyword evidence="3 10" id="KW-0812">Transmembrane</keyword>
<feature type="transmembrane region" description="Helical" evidence="10">
    <location>
        <begin position="310"/>
        <end position="332"/>
    </location>
</feature>
<sequence length="521" mass="55787">MSLARNVFVQSTLTFGSRILGFIRDAVIFAKLGAGPLTDAFLTAQQFPNLFRRLLAEGAFAQAFVPLYSKSQVEEGDEAATQMATETMSMLFTVTIALSVVAQLAMPWIMLVLQAGYRDDPTIFNLSILLTQITMPYLVGMALSALFAGVLNAGGRFVLSAAAPTLMNICLLIAAFSFNDPRTVAIACSVATLIAGVLQAGVLWMGARRLGVHLKMRWPRITPAVKNVAKIAVPGALAASATQINIIVSSSIASFEAGAKGWLASADRFYQLPLGIVGVAVGVAILPRLSRAMSSAGSQTDTHRTLDEGIALAMALTLPAAVALGLIPFFLIDALFGRGQFDANDSAMAAQALIHYAWGVPAFVLVKVLAPAFFARQDTKRPMQFAVIAVIVNTVFGASAFFWLRNNGLPGFPGLAIATSFAAWLNVIMLWTTLIKRGDYKPSGLLLSRVMRVLVACSLLGAYLYVANMYREVVQFYLWDSRVMALAAIVVVGGILYGILALMTGAVSPREIQNMMRRGKS</sequence>
<dbReference type="PANTHER" id="PTHR47019">
    <property type="entry name" value="LIPID II FLIPPASE MURJ"/>
    <property type="match status" value="1"/>
</dbReference>
<comment type="subcellular location">
    <subcellularLocation>
        <location evidence="10">Cell inner membrane</location>
        <topology evidence="10">Multi-pass membrane protein</topology>
    </subcellularLocation>
    <subcellularLocation>
        <location evidence="1">Cell membrane</location>
        <topology evidence="1">Multi-pass membrane protein</topology>
    </subcellularLocation>
</comment>
<evidence type="ECO:0000256" key="10">
    <source>
        <dbReference type="HAMAP-Rule" id="MF_02078"/>
    </source>
</evidence>
<evidence type="ECO:0000256" key="8">
    <source>
        <dbReference type="ARBA" id="ARBA00060041"/>
    </source>
</evidence>
<keyword evidence="10 11" id="KW-0813">Transport</keyword>
<evidence type="ECO:0000256" key="3">
    <source>
        <dbReference type="ARBA" id="ARBA00022692"/>
    </source>
</evidence>
<organism evidence="12 13">
    <name type="scientific">Hirschia litorea</name>
    <dbReference type="NCBI Taxonomy" id="1199156"/>
    <lineage>
        <taxon>Bacteria</taxon>
        <taxon>Pseudomonadati</taxon>
        <taxon>Pseudomonadota</taxon>
        <taxon>Alphaproteobacteria</taxon>
        <taxon>Hyphomonadales</taxon>
        <taxon>Hyphomonadaceae</taxon>
        <taxon>Hirschia</taxon>
    </lineage>
</organism>
<evidence type="ECO:0000256" key="7">
    <source>
        <dbReference type="ARBA" id="ARBA00023136"/>
    </source>
</evidence>
<keyword evidence="13" id="KW-1185">Reference proteome</keyword>
<dbReference type="HAMAP" id="MF_02078">
    <property type="entry name" value="MurJ_MviN"/>
    <property type="match status" value="1"/>
</dbReference>
<evidence type="ECO:0000256" key="5">
    <source>
        <dbReference type="ARBA" id="ARBA00022984"/>
    </source>
</evidence>
<comment type="caution">
    <text evidence="12">The sequence shown here is derived from an EMBL/GenBank/DDBJ whole genome shotgun (WGS) entry which is preliminary data.</text>
</comment>
<keyword evidence="7 10" id="KW-0472">Membrane</keyword>
<feature type="transmembrane region" description="Helical" evidence="10">
    <location>
        <begin position="385"/>
        <end position="403"/>
    </location>
</feature>
<keyword evidence="4 10" id="KW-0133">Cell shape</keyword>
<evidence type="ECO:0000256" key="1">
    <source>
        <dbReference type="ARBA" id="ARBA00004651"/>
    </source>
</evidence>
<keyword evidence="10 11" id="KW-0961">Cell wall biogenesis/degradation</keyword>
<name>A0ABW2IMM5_9PROT</name>
<dbReference type="InterPro" id="IPR051050">
    <property type="entry name" value="Lipid_II_flippase_MurJ/MviN"/>
</dbReference>
<dbReference type="RefSeq" id="WP_382167799.1">
    <property type="nucleotide sequence ID" value="NZ_JBHTBR010000005.1"/>
</dbReference>
<comment type="similarity">
    <text evidence="9 10 11">Belongs to the MurJ/MviN family.</text>
</comment>
<keyword evidence="5 10" id="KW-0573">Peptidoglycan synthesis</keyword>
<feature type="transmembrane region" description="Helical" evidence="10">
    <location>
        <begin position="184"/>
        <end position="207"/>
    </location>
</feature>
<evidence type="ECO:0000256" key="6">
    <source>
        <dbReference type="ARBA" id="ARBA00022989"/>
    </source>
</evidence>
<dbReference type="PIRSF" id="PIRSF002869">
    <property type="entry name" value="MviN"/>
    <property type="match status" value="1"/>
</dbReference>
<feature type="transmembrane region" description="Helical" evidence="10">
    <location>
        <begin position="228"/>
        <end position="249"/>
    </location>
</feature>
<dbReference type="EMBL" id="JBHTBR010000005">
    <property type="protein sequence ID" value="MFC7292401.1"/>
    <property type="molecule type" value="Genomic_DNA"/>
</dbReference>
<feature type="transmembrane region" description="Helical" evidence="10">
    <location>
        <begin position="123"/>
        <end position="150"/>
    </location>
</feature>
<evidence type="ECO:0000256" key="4">
    <source>
        <dbReference type="ARBA" id="ARBA00022960"/>
    </source>
</evidence>
<dbReference type="PANTHER" id="PTHR47019:SF1">
    <property type="entry name" value="LIPID II FLIPPASE MURJ"/>
    <property type="match status" value="1"/>
</dbReference>
<accession>A0ABW2IMM5</accession>
<keyword evidence="6 10" id="KW-1133">Transmembrane helix</keyword>
<reference evidence="13" key="1">
    <citation type="journal article" date="2019" name="Int. J. Syst. Evol. Microbiol.">
        <title>The Global Catalogue of Microorganisms (GCM) 10K type strain sequencing project: providing services to taxonomists for standard genome sequencing and annotation.</title>
        <authorList>
            <consortium name="The Broad Institute Genomics Platform"/>
            <consortium name="The Broad Institute Genome Sequencing Center for Infectious Disease"/>
            <person name="Wu L."/>
            <person name="Ma J."/>
        </authorList>
    </citation>
    <scope>NUCLEOTIDE SEQUENCE [LARGE SCALE GENOMIC DNA]</scope>
    <source>
        <strain evidence="13">CCUG 51308</strain>
    </source>
</reference>
<comment type="pathway">
    <text evidence="10">Cell wall biogenesis; peptidoglycan biosynthesis.</text>
</comment>
<feature type="transmembrane region" description="Helical" evidence="10">
    <location>
        <begin position="486"/>
        <end position="508"/>
    </location>
</feature>
<gene>
    <name evidence="10 12" type="primary">murJ</name>
    <name evidence="12" type="ORF">ACFQS8_12290</name>
</gene>
<dbReference type="NCBIfam" id="TIGR01695">
    <property type="entry name" value="murJ_mviN"/>
    <property type="match status" value="1"/>
</dbReference>
<feature type="transmembrane region" description="Helical" evidence="10">
    <location>
        <begin position="269"/>
        <end position="289"/>
    </location>
</feature>
<comment type="function">
    <text evidence="8 10 11">Involved in peptidoglycan biosynthesis. Transports lipid-linked peptidoglycan precursors from the inner to the outer leaflet of the cytoplasmic membrane.</text>
</comment>
<feature type="transmembrane region" description="Helical" evidence="10">
    <location>
        <begin position="415"/>
        <end position="434"/>
    </location>
</feature>
<evidence type="ECO:0000256" key="2">
    <source>
        <dbReference type="ARBA" id="ARBA00022475"/>
    </source>
</evidence>
<proteinExistence type="inferred from homology"/>
<protein>
    <recommendedName>
        <fullName evidence="10">Probable lipid II flippase MurJ</fullName>
    </recommendedName>
</protein>
<evidence type="ECO:0000256" key="9">
    <source>
        <dbReference type="ARBA" id="ARBA00061532"/>
    </source>
</evidence>
<keyword evidence="2 10" id="KW-1003">Cell membrane</keyword>
<dbReference type="Pfam" id="PF03023">
    <property type="entry name" value="MurJ"/>
    <property type="match status" value="1"/>
</dbReference>
<evidence type="ECO:0000313" key="13">
    <source>
        <dbReference type="Proteomes" id="UP001596492"/>
    </source>
</evidence>
<feature type="transmembrane region" description="Helical" evidence="10">
    <location>
        <begin position="352"/>
        <end position="373"/>
    </location>
</feature>
<keyword evidence="10" id="KW-0997">Cell inner membrane</keyword>
<feature type="transmembrane region" description="Helical" evidence="10">
    <location>
        <begin position="446"/>
        <end position="466"/>
    </location>
</feature>
<dbReference type="PRINTS" id="PR01806">
    <property type="entry name" value="VIRFACTRMVIN"/>
</dbReference>
<evidence type="ECO:0000256" key="11">
    <source>
        <dbReference type="PIRNR" id="PIRNR002869"/>
    </source>
</evidence>
<feature type="transmembrane region" description="Helical" evidence="10">
    <location>
        <begin position="157"/>
        <end position="178"/>
    </location>
</feature>
<feature type="transmembrane region" description="Helical" evidence="10">
    <location>
        <begin position="90"/>
        <end position="111"/>
    </location>
</feature>
<dbReference type="InterPro" id="IPR004268">
    <property type="entry name" value="MurJ"/>
</dbReference>
<dbReference type="CDD" id="cd13123">
    <property type="entry name" value="MATE_MurJ_like"/>
    <property type="match status" value="1"/>
</dbReference>